<evidence type="ECO:0000313" key="2">
    <source>
        <dbReference type="EMBL" id="WZO34160.1"/>
    </source>
</evidence>
<reference evidence="2" key="1">
    <citation type="submission" date="2024-04" db="EMBL/GenBank/DDBJ databases">
        <authorList>
            <person name="Roder T."/>
            <person name="Oberhansli S."/>
            <person name="Kreuzer M."/>
        </authorList>
    </citation>
    <scope>NUCLEOTIDE SEQUENCE</scope>
    <source>
        <strain evidence="2">LWS13-1.2</strain>
    </source>
</reference>
<dbReference type="GO" id="GO:0140359">
    <property type="term" value="F:ABC-type transporter activity"/>
    <property type="evidence" value="ECO:0007669"/>
    <property type="project" value="InterPro"/>
</dbReference>
<dbReference type="AlphaFoldDB" id="A0AAU6SB32"/>
<dbReference type="RefSeq" id="WP_349428710.1">
    <property type="nucleotide sequence ID" value="NZ_CP151632.1"/>
</dbReference>
<gene>
    <name evidence="2" type="ORF">MRBLWS13_001806</name>
</gene>
<feature type="transmembrane region" description="Helical" evidence="1">
    <location>
        <begin position="167"/>
        <end position="191"/>
    </location>
</feature>
<dbReference type="GO" id="GO:0005886">
    <property type="term" value="C:plasma membrane"/>
    <property type="evidence" value="ECO:0007669"/>
    <property type="project" value="UniProtKB-SubCell"/>
</dbReference>
<organism evidence="2">
    <name type="scientific">Microbacterium sp. LWS13-1.2</name>
    <dbReference type="NCBI Taxonomy" id="3135264"/>
    <lineage>
        <taxon>Bacteria</taxon>
        <taxon>Bacillati</taxon>
        <taxon>Actinomycetota</taxon>
        <taxon>Actinomycetes</taxon>
        <taxon>Micrococcales</taxon>
        <taxon>Microbacteriaceae</taxon>
        <taxon>Microbacterium</taxon>
    </lineage>
</organism>
<dbReference type="EMBL" id="CP151632">
    <property type="protein sequence ID" value="WZO34160.1"/>
    <property type="molecule type" value="Genomic_DNA"/>
</dbReference>
<sequence>MTAVAVSRGRSMRAPLPVFRGWLAEGWRGLLGWAVGLVAVALVYLPLFPTMQSPELSGLIETLPPELVRTLGYENITSGAGYTQATFFGLIGFVLVTIAGIGWGASFIAGAEESGRLELTLAHGAGRVQYALESAAALTVKLLALGLVALLAVGAVNGPAELELDPVNLLAVTKALVGVGMLSATAALAGGALTGRRIWGVGVGSAIAVGGYVLQAIANNSEDLDWLRALSPFDWAFGEAPLANGMDWTGLALLWGGTAVLITLATVGLARRDVLG</sequence>
<proteinExistence type="predicted"/>
<protein>
    <submittedName>
        <fullName evidence="2">ABC transporter permease</fullName>
    </submittedName>
</protein>
<feature type="transmembrane region" description="Helical" evidence="1">
    <location>
        <begin position="130"/>
        <end position="155"/>
    </location>
</feature>
<feature type="transmembrane region" description="Helical" evidence="1">
    <location>
        <begin position="87"/>
        <end position="109"/>
    </location>
</feature>
<name>A0AAU6SB32_9MICO</name>
<evidence type="ECO:0000256" key="1">
    <source>
        <dbReference type="SAM" id="Phobius"/>
    </source>
</evidence>
<feature type="transmembrane region" description="Helical" evidence="1">
    <location>
        <begin position="30"/>
        <end position="48"/>
    </location>
</feature>
<keyword evidence="1" id="KW-0472">Membrane</keyword>
<keyword evidence="1" id="KW-0812">Transmembrane</keyword>
<keyword evidence="1" id="KW-1133">Transmembrane helix</keyword>
<feature type="transmembrane region" description="Helical" evidence="1">
    <location>
        <begin position="248"/>
        <end position="270"/>
    </location>
</feature>
<accession>A0AAU6SB32</accession>
<feature type="transmembrane region" description="Helical" evidence="1">
    <location>
        <begin position="198"/>
        <end position="218"/>
    </location>
</feature>